<feature type="non-terminal residue" evidence="2">
    <location>
        <position position="1"/>
    </location>
</feature>
<dbReference type="PANTHER" id="PTHR47331:SF1">
    <property type="entry name" value="GAG-LIKE PROTEIN"/>
    <property type="match status" value="1"/>
</dbReference>
<dbReference type="EMBL" id="JABWDY010031043">
    <property type="protein sequence ID" value="KAF5185186.1"/>
    <property type="molecule type" value="Genomic_DNA"/>
</dbReference>
<evidence type="ECO:0000259" key="1">
    <source>
        <dbReference type="Pfam" id="PF18701"/>
    </source>
</evidence>
<dbReference type="GO" id="GO:0003676">
    <property type="term" value="F:nucleic acid binding"/>
    <property type="evidence" value="ECO:0007669"/>
    <property type="project" value="InterPro"/>
</dbReference>
<proteinExistence type="predicted"/>
<dbReference type="InterPro" id="IPR036397">
    <property type="entry name" value="RNaseH_sf"/>
</dbReference>
<evidence type="ECO:0000313" key="3">
    <source>
        <dbReference type="Proteomes" id="UP000554482"/>
    </source>
</evidence>
<gene>
    <name evidence="2" type="ORF">FRX31_025227</name>
</gene>
<dbReference type="Pfam" id="PF18701">
    <property type="entry name" value="DUF5641"/>
    <property type="match status" value="1"/>
</dbReference>
<dbReference type="InterPro" id="IPR012337">
    <property type="entry name" value="RNaseH-like_sf"/>
</dbReference>
<feature type="domain" description="DUF5641" evidence="1">
    <location>
        <begin position="78"/>
        <end position="126"/>
    </location>
</feature>
<dbReference type="SUPFAM" id="SSF53098">
    <property type="entry name" value="Ribonuclease H-like"/>
    <property type="match status" value="1"/>
</dbReference>
<accession>A0A7J6VJ93</accession>
<dbReference type="AlphaFoldDB" id="A0A7J6VJ93"/>
<dbReference type="Gene3D" id="3.30.420.10">
    <property type="entry name" value="Ribonuclease H-like superfamily/Ribonuclease H"/>
    <property type="match status" value="1"/>
</dbReference>
<dbReference type="InterPro" id="IPR040676">
    <property type="entry name" value="DUF5641"/>
</dbReference>
<name>A0A7J6VJ93_THATH</name>
<dbReference type="Proteomes" id="UP000554482">
    <property type="component" value="Unassembled WGS sequence"/>
</dbReference>
<dbReference type="OrthoDB" id="5984724at2759"/>
<comment type="caution">
    <text evidence="2">The sequence shown here is derived from an EMBL/GenBank/DDBJ whole genome shotgun (WGS) entry which is preliminary data.</text>
</comment>
<evidence type="ECO:0000313" key="2">
    <source>
        <dbReference type="EMBL" id="KAF5185186.1"/>
    </source>
</evidence>
<organism evidence="2 3">
    <name type="scientific">Thalictrum thalictroides</name>
    <name type="common">Rue-anemone</name>
    <name type="synonym">Anemone thalictroides</name>
    <dbReference type="NCBI Taxonomy" id="46969"/>
    <lineage>
        <taxon>Eukaryota</taxon>
        <taxon>Viridiplantae</taxon>
        <taxon>Streptophyta</taxon>
        <taxon>Embryophyta</taxon>
        <taxon>Tracheophyta</taxon>
        <taxon>Spermatophyta</taxon>
        <taxon>Magnoliopsida</taxon>
        <taxon>Ranunculales</taxon>
        <taxon>Ranunculaceae</taxon>
        <taxon>Thalictroideae</taxon>
        <taxon>Thalictrum</taxon>
    </lineage>
</organism>
<dbReference type="PANTHER" id="PTHR47331">
    <property type="entry name" value="PHD-TYPE DOMAIN-CONTAINING PROTEIN"/>
    <property type="match status" value="1"/>
</dbReference>
<protein>
    <recommendedName>
        <fullName evidence="1">DUF5641 domain-containing protein</fullName>
    </recommendedName>
</protein>
<reference evidence="2 3" key="1">
    <citation type="submission" date="2020-06" db="EMBL/GenBank/DDBJ databases">
        <title>Transcriptomic and genomic resources for Thalictrum thalictroides and T. hernandezii: Facilitating candidate gene discovery in an emerging model plant lineage.</title>
        <authorList>
            <person name="Arias T."/>
            <person name="Riano-Pachon D.M."/>
            <person name="Di Stilio V.S."/>
        </authorList>
    </citation>
    <scope>NUCLEOTIDE SEQUENCE [LARGE SCALE GENOMIC DNA]</scope>
    <source>
        <strain evidence="3">cv. WT478/WT964</strain>
        <tissue evidence="2">Leaves</tissue>
    </source>
</reference>
<sequence length="141" mass="15684">HLELVSGLTSDAFIAALTRFIARRGPCLHLHSDNGTNFVGANRELSSYFKAEAGKQNVTENMAQRGVTWHFNPPSAPHEDNVPPLQWRLGRVLIVHPGNDDVVRAVTVRMGNGNVYKRPVVKLALLPTATDEEEEHQLQQQ</sequence>
<keyword evidence="3" id="KW-1185">Reference proteome</keyword>